<keyword evidence="2" id="KW-0862">Zinc</keyword>
<evidence type="ECO:0000256" key="1">
    <source>
        <dbReference type="ARBA" id="ARBA00022664"/>
    </source>
</evidence>
<dbReference type="GO" id="GO:0003676">
    <property type="term" value="F:nucleic acid binding"/>
    <property type="evidence" value="ECO:0007669"/>
    <property type="project" value="InterPro"/>
</dbReference>
<dbReference type="Gene3D" id="4.10.60.10">
    <property type="entry name" value="Zinc finger, CCHC-type"/>
    <property type="match status" value="1"/>
</dbReference>
<dbReference type="InterPro" id="IPR036875">
    <property type="entry name" value="Znf_CCHC_sf"/>
</dbReference>
<evidence type="ECO:0000313" key="6">
    <source>
        <dbReference type="EMBL" id="TFY79286.1"/>
    </source>
</evidence>
<evidence type="ECO:0000256" key="4">
    <source>
        <dbReference type="SAM" id="SignalP"/>
    </source>
</evidence>
<dbReference type="EMBL" id="SFCI01000527">
    <property type="protein sequence ID" value="TFY79286.1"/>
    <property type="molecule type" value="Genomic_DNA"/>
</dbReference>
<dbReference type="Proteomes" id="UP000298061">
    <property type="component" value="Unassembled WGS sequence"/>
</dbReference>
<dbReference type="SUPFAM" id="SSF57756">
    <property type="entry name" value="Retrovirus zinc finger-like domains"/>
    <property type="match status" value="1"/>
</dbReference>
<reference evidence="6 7" key="1">
    <citation type="submission" date="2019-02" db="EMBL/GenBank/DDBJ databases">
        <title>Genome sequencing of the rare red list fungi Hericium alpestre (H. flagellum).</title>
        <authorList>
            <person name="Buettner E."/>
            <person name="Kellner H."/>
        </authorList>
    </citation>
    <scope>NUCLEOTIDE SEQUENCE [LARGE SCALE GENOMIC DNA]</scope>
    <source>
        <strain evidence="6 7">DSM 108284</strain>
    </source>
</reference>
<keyword evidence="4" id="KW-0732">Signal</keyword>
<name>A0A4Y9ZWM2_9AGAM</name>
<dbReference type="InterPro" id="IPR001878">
    <property type="entry name" value="Znf_CCHC"/>
</dbReference>
<evidence type="ECO:0000256" key="2">
    <source>
        <dbReference type="PROSITE-ProRule" id="PRU00047"/>
    </source>
</evidence>
<keyword evidence="2" id="KW-0479">Metal-binding</keyword>
<dbReference type="AlphaFoldDB" id="A0A4Y9ZWM2"/>
<evidence type="ECO:0000256" key="3">
    <source>
        <dbReference type="SAM" id="MobiDB-lite"/>
    </source>
</evidence>
<keyword evidence="1" id="KW-0507">mRNA processing</keyword>
<evidence type="ECO:0000259" key="5">
    <source>
        <dbReference type="PROSITE" id="PS50158"/>
    </source>
</evidence>
<feature type="chain" id="PRO_5021268023" description="CCHC-type domain-containing protein" evidence="4">
    <location>
        <begin position="27"/>
        <end position="269"/>
    </location>
</feature>
<keyword evidence="2" id="KW-0863">Zinc-finger</keyword>
<dbReference type="PROSITE" id="PS50158">
    <property type="entry name" value="ZF_CCHC"/>
    <property type="match status" value="1"/>
</dbReference>
<accession>A0A4Y9ZWM2</accession>
<dbReference type="GO" id="GO:0008270">
    <property type="term" value="F:zinc ion binding"/>
    <property type="evidence" value="ECO:0007669"/>
    <property type="project" value="UniProtKB-KW"/>
</dbReference>
<evidence type="ECO:0000313" key="7">
    <source>
        <dbReference type="Proteomes" id="UP000298061"/>
    </source>
</evidence>
<protein>
    <recommendedName>
        <fullName evidence="5">CCHC-type domain-containing protein</fullName>
    </recommendedName>
</protein>
<keyword evidence="7" id="KW-1185">Reference proteome</keyword>
<feature type="compositionally biased region" description="Low complexity" evidence="3">
    <location>
        <begin position="17"/>
        <end position="32"/>
    </location>
</feature>
<gene>
    <name evidence="6" type="ORF">EWM64_g4724</name>
</gene>
<feature type="region of interest" description="Disordered" evidence="3">
    <location>
        <begin position="233"/>
        <end position="269"/>
    </location>
</feature>
<proteinExistence type="predicted"/>
<feature type="region of interest" description="Disordered" evidence="3">
    <location>
        <begin position="17"/>
        <end position="45"/>
    </location>
</feature>
<dbReference type="GO" id="GO:0006397">
    <property type="term" value="P:mRNA processing"/>
    <property type="evidence" value="ECO:0007669"/>
    <property type="project" value="UniProtKB-KW"/>
</dbReference>
<feature type="domain" description="CCHC-type" evidence="5">
    <location>
        <begin position="130"/>
        <end position="145"/>
    </location>
</feature>
<comment type="caution">
    <text evidence="6">The sequence shown here is derived from an EMBL/GenBank/DDBJ whole genome shotgun (WGS) entry which is preliminary data.</text>
</comment>
<organism evidence="6 7">
    <name type="scientific">Hericium alpestre</name>
    <dbReference type="NCBI Taxonomy" id="135208"/>
    <lineage>
        <taxon>Eukaryota</taxon>
        <taxon>Fungi</taxon>
        <taxon>Dikarya</taxon>
        <taxon>Basidiomycota</taxon>
        <taxon>Agaricomycotina</taxon>
        <taxon>Agaricomycetes</taxon>
        <taxon>Russulales</taxon>
        <taxon>Hericiaceae</taxon>
        <taxon>Hericium</taxon>
    </lineage>
</organism>
<sequence length="269" mass="30076">MSALTFPFILSAAGLSAPSLPSPATASPNSLPDLVTPDNSEPAASPHSLAVLTLSDTESNNRVYSLRAHSWAASEWREDEQQGRFDPVIVNVITTISDDSPIALHPVSSPNTAPDTPPTASTFRAKKPFCVRCHKPGHIVRDCRRQRRRTTQKARCSGGLPPAPAQPTIHWDTHHEAWSPAPPVDQRLDPTANAFWAHRQHLLNRLRDANAGIDKLKEHRMYWSDQLWAMGWQEPPHPSKEQIRTSQHTWADEEDHPRHPSWGLPGRDY</sequence>
<feature type="signal peptide" evidence="4">
    <location>
        <begin position="1"/>
        <end position="26"/>
    </location>
</feature>